<name>A0A8B7ZUB4_ACAPL</name>
<keyword evidence="2" id="KW-1185">Reference proteome</keyword>
<feature type="compositionally biased region" description="Low complexity" evidence="1">
    <location>
        <begin position="29"/>
        <end position="56"/>
    </location>
</feature>
<feature type="compositionally biased region" description="Low complexity" evidence="1">
    <location>
        <begin position="126"/>
        <end position="159"/>
    </location>
</feature>
<dbReference type="RefSeq" id="XP_022107086.1">
    <property type="nucleotide sequence ID" value="XM_022251394.1"/>
</dbReference>
<organism evidence="2 3">
    <name type="scientific">Acanthaster planci</name>
    <name type="common">Crown-of-thorns starfish</name>
    <dbReference type="NCBI Taxonomy" id="133434"/>
    <lineage>
        <taxon>Eukaryota</taxon>
        <taxon>Metazoa</taxon>
        <taxon>Echinodermata</taxon>
        <taxon>Eleutherozoa</taxon>
        <taxon>Asterozoa</taxon>
        <taxon>Asteroidea</taxon>
        <taxon>Valvatacea</taxon>
        <taxon>Valvatida</taxon>
        <taxon>Acanthasteridae</taxon>
        <taxon>Acanthaster</taxon>
    </lineage>
</organism>
<reference evidence="3" key="1">
    <citation type="submission" date="2025-08" db="UniProtKB">
        <authorList>
            <consortium name="RefSeq"/>
        </authorList>
    </citation>
    <scope>IDENTIFICATION</scope>
</reference>
<dbReference type="GeneID" id="110988135"/>
<dbReference type="KEGG" id="aplc:110988135"/>
<dbReference type="Proteomes" id="UP000694845">
    <property type="component" value="Unplaced"/>
</dbReference>
<feature type="compositionally biased region" description="Pro residues" evidence="1">
    <location>
        <begin position="170"/>
        <end position="179"/>
    </location>
</feature>
<gene>
    <name evidence="3" type="primary">LOC110988135</name>
</gene>
<dbReference type="AlphaFoldDB" id="A0A8B7ZUB4"/>
<evidence type="ECO:0000313" key="3">
    <source>
        <dbReference type="RefSeq" id="XP_022107086.1"/>
    </source>
</evidence>
<accession>A0A8B7ZUB4</accession>
<protein>
    <submittedName>
        <fullName evidence="3">Uncharacterized protein LOC110988135</fullName>
    </submittedName>
</protein>
<proteinExistence type="predicted"/>
<evidence type="ECO:0000313" key="2">
    <source>
        <dbReference type="Proteomes" id="UP000694845"/>
    </source>
</evidence>
<feature type="compositionally biased region" description="Basic and acidic residues" evidence="1">
    <location>
        <begin position="193"/>
        <end position="204"/>
    </location>
</feature>
<feature type="region of interest" description="Disordered" evidence="1">
    <location>
        <begin position="83"/>
        <end position="214"/>
    </location>
</feature>
<evidence type="ECO:0000256" key="1">
    <source>
        <dbReference type="SAM" id="MobiDB-lite"/>
    </source>
</evidence>
<feature type="compositionally biased region" description="Basic residues" evidence="1">
    <location>
        <begin position="183"/>
        <end position="192"/>
    </location>
</feature>
<sequence length="214" mass="21940">MALSVPPTPGRRGREQVGPPPGWYAPTGRRAAAVQVEAPAARPRGAAAGADLSGGSKYLTGEVGSGPRAGPVFWRYAASRLATPPAAGRQPPAASRNPLRLPASGGEFDWGGTSVKGRAYPGGPGRTTCRRGGSIAAAGATSGRGAPPHGEAGVVGSSSGERRSSAEGQPAPPSGPWADPPWRRRPGKNQRQARRDSTEERVQLEEGMLELTAE</sequence>
<feature type="region of interest" description="Disordered" evidence="1">
    <location>
        <begin position="1"/>
        <end position="57"/>
    </location>
</feature>